<dbReference type="PANTHER" id="PTHR46558">
    <property type="entry name" value="TRACRIPTIONAL REGULATORY PROTEIN-RELATED-RELATED"/>
    <property type="match status" value="1"/>
</dbReference>
<name>A0AAE3IIF8_9FIRM</name>
<dbReference type="PANTHER" id="PTHR46558:SF14">
    <property type="entry name" value="HTH-TYPE TRANSCRIPTIONAL REGULATOR ANSR"/>
    <property type="match status" value="1"/>
</dbReference>
<dbReference type="AlphaFoldDB" id="A0AAE3IIF8"/>
<proteinExistence type="predicted"/>
<sequence>MVFQRIRDMREDADLKQNDMAKILHCSQQAYSNYELGQRDIPTDILIALAEYHKTNVDYLLGLTKNKTYYKDM</sequence>
<evidence type="ECO:0000313" key="3">
    <source>
        <dbReference type="EMBL" id="MCU6706550.1"/>
    </source>
</evidence>
<protein>
    <submittedName>
        <fullName evidence="3">Helix-turn-helix domain-containing protein</fullName>
    </submittedName>
</protein>
<feature type="domain" description="HTH cro/C1-type" evidence="2">
    <location>
        <begin position="6"/>
        <end position="60"/>
    </location>
</feature>
<dbReference type="GO" id="GO:0003677">
    <property type="term" value="F:DNA binding"/>
    <property type="evidence" value="ECO:0007669"/>
    <property type="project" value="UniProtKB-KW"/>
</dbReference>
<evidence type="ECO:0000313" key="4">
    <source>
        <dbReference type="Proteomes" id="UP001208131"/>
    </source>
</evidence>
<dbReference type="InterPro" id="IPR010982">
    <property type="entry name" value="Lambda_DNA-bd_dom_sf"/>
</dbReference>
<gene>
    <name evidence="3" type="ORF">OCV57_11520</name>
</gene>
<dbReference type="RefSeq" id="WP_022288629.1">
    <property type="nucleotide sequence ID" value="NZ_JAOQJZ010000013.1"/>
</dbReference>
<dbReference type="CDD" id="cd00093">
    <property type="entry name" value="HTH_XRE"/>
    <property type="match status" value="1"/>
</dbReference>
<dbReference type="Gene3D" id="1.10.260.40">
    <property type="entry name" value="lambda repressor-like DNA-binding domains"/>
    <property type="match status" value="1"/>
</dbReference>
<evidence type="ECO:0000256" key="1">
    <source>
        <dbReference type="ARBA" id="ARBA00023125"/>
    </source>
</evidence>
<dbReference type="PROSITE" id="PS50943">
    <property type="entry name" value="HTH_CROC1"/>
    <property type="match status" value="1"/>
</dbReference>
<dbReference type="Proteomes" id="UP001208131">
    <property type="component" value="Unassembled WGS sequence"/>
</dbReference>
<dbReference type="Pfam" id="PF01381">
    <property type="entry name" value="HTH_3"/>
    <property type="match status" value="1"/>
</dbReference>
<keyword evidence="4" id="KW-1185">Reference proteome</keyword>
<accession>A0AAE3IIF8</accession>
<evidence type="ECO:0000259" key="2">
    <source>
        <dbReference type="PROSITE" id="PS50943"/>
    </source>
</evidence>
<dbReference type="EMBL" id="JAOQJZ010000013">
    <property type="protein sequence ID" value="MCU6706550.1"/>
    <property type="molecule type" value="Genomic_DNA"/>
</dbReference>
<reference evidence="3 4" key="1">
    <citation type="journal article" date="2021" name="ISME Commun">
        <title>Automated analysis of genomic sequences facilitates high-throughput and comprehensive description of bacteria.</title>
        <authorList>
            <person name="Hitch T.C.A."/>
        </authorList>
    </citation>
    <scope>NUCLEOTIDE SEQUENCE [LARGE SCALE GENOMIC DNA]</scope>
    <source>
        <strain evidence="3 4">Sanger_31</strain>
    </source>
</reference>
<keyword evidence="1" id="KW-0238">DNA-binding</keyword>
<dbReference type="InterPro" id="IPR001387">
    <property type="entry name" value="Cro/C1-type_HTH"/>
</dbReference>
<comment type="caution">
    <text evidence="3">The sequence shown here is derived from an EMBL/GenBank/DDBJ whole genome shotgun (WGS) entry which is preliminary data.</text>
</comment>
<dbReference type="SMART" id="SM00530">
    <property type="entry name" value="HTH_XRE"/>
    <property type="match status" value="1"/>
</dbReference>
<organism evidence="3 4">
    <name type="scientific">Hominimerdicola aceti</name>
    <dbReference type="NCBI Taxonomy" id="2981726"/>
    <lineage>
        <taxon>Bacteria</taxon>
        <taxon>Bacillati</taxon>
        <taxon>Bacillota</taxon>
        <taxon>Clostridia</taxon>
        <taxon>Eubacteriales</taxon>
        <taxon>Oscillospiraceae</taxon>
        <taxon>Hominimerdicola</taxon>
    </lineage>
</organism>
<dbReference type="SUPFAM" id="SSF47413">
    <property type="entry name" value="lambda repressor-like DNA-binding domains"/>
    <property type="match status" value="1"/>
</dbReference>